<keyword evidence="2" id="KW-1185">Reference proteome</keyword>
<dbReference type="InterPro" id="IPR029033">
    <property type="entry name" value="His_PPase_superfam"/>
</dbReference>
<proteinExistence type="predicted"/>
<dbReference type="Gene3D" id="3.40.50.1240">
    <property type="entry name" value="Phosphoglycerate mutase-like"/>
    <property type="match status" value="1"/>
</dbReference>
<dbReference type="SMART" id="SM00855">
    <property type="entry name" value="PGAM"/>
    <property type="match status" value="1"/>
</dbReference>
<reference evidence="1" key="1">
    <citation type="journal article" date="2020" name="Nat. Commun.">
        <title>Large-scale genome sequencing of mycorrhizal fungi provides insights into the early evolution of symbiotic traits.</title>
        <authorList>
            <person name="Miyauchi S."/>
            <person name="Kiss E."/>
            <person name="Kuo A."/>
            <person name="Drula E."/>
            <person name="Kohler A."/>
            <person name="Sanchez-Garcia M."/>
            <person name="Morin E."/>
            <person name="Andreopoulos B."/>
            <person name="Barry K.W."/>
            <person name="Bonito G."/>
            <person name="Buee M."/>
            <person name="Carver A."/>
            <person name="Chen C."/>
            <person name="Cichocki N."/>
            <person name="Clum A."/>
            <person name="Culley D."/>
            <person name="Crous P.W."/>
            <person name="Fauchery L."/>
            <person name="Girlanda M."/>
            <person name="Hayes R.D."/>
            <person name="Keri Z."/>
            <person name="LaButti K."/>
            <person name="Lipzen A."/>
            <person name="Lombard V."/>
            <person name="Magnuson J."/>
            <person name="Maillard F."/>
            <person name="Murat C."/>
            <person name="Nolan M."/>
            <person name="Ohm R.A."/>
            <person name="Pangilinan J."/>
            <person name="Pereira M.F."/>
            <person name="Perotto S."/>
            <person name="Peter M."/>
            <person name="Pfister S."/>
            <person name="Riley R."/>
            <person name="Sitrit Y."/>
            <person name="Stielow J.B."/>
            <person name="Szollosi G."/>
            <person name="Zifcakova L."/>
            <person name="Stursova M."/>
            <person name="Spatafora J.W."/>
            <person name="Tedersoo L."/>
            <person name="Vaario L.M."/>
            <person name="Yamada A."/>
            <person name="Yan M."/>
            <person name="Wang P."/>
            <person name="Xu J."/>
            <person name="Bruns T."/>
            <person name="Baldrian P."/>
            <person name="Vilgalys R."/>
            <person name="Dunand C."/>
            <person name="Henrissat B."/>
            <person name="Grigoriev I.V."/>
            <person name="Hibbett D."/>
            <person name="Nagy L.G."/>
            <person name="Martin F.M."/>
        </authorList>
    </citation>
    <scope>NUCLEOTIDE SEQUENCE</scope>
    <source>
        <strain evidence="1">UP504</strain>
    </source>
</reference>
<sequence length="206" mass="23625">MTPRKLIYLVRHAEGDHNVGNDSSIPDPSLTTLGKQQAEHINKSTSHNIQNTADLLVSSPLIRTLQTTLIGFPRLKSRLERAGKPLIAVARLREVSNSPCNLGKSRESLEKLDEFRGIDFSFVEDDWNLKEGYFAPENILARVRWVRRWLRARPEQAIVVVAHGHFLRAMTDIDERDDWGNAEIRSFTFAKEDDEDAELRLYEPHI</sequence>
<comment type="caution">
    <text evidence="1">The sequence shown here is derived from an EMBL/GenBank/DDBJ whole genome shotgun (WGS) entry which is preliminary data.</text>
</comment>
<dbReference type="CDD" id="cd07067">
    <property type="entry name" value="HP_PGM_like"/>
    <property type="match status" value="1"/>
</dbReference>
<protein>
    <recommendedName>
        <fullName evidence="3">Phosphoglycerate mutase-like protein</fullName>
    </recommendedName>
</protein>
<accession>A0A9P6AMP6</accession>
<evidence type="ECO:0000313" key="1">
    <source>
        <dbReference type="EMBL" id="KAF9508648.1"/>
    </source>
</evidence>
<dbReference type="Proteomes" id="UP000886523">
    <property type="component" value="Unassembled WGS sequence"/>
</dbReference>
<evidence type="ECO:0008006" key="3">
    <source>
        <dbReference type="Google" id="ProtNLM"/>
    </source>
</evidence>
<organism evidence="1 2">
    <name type="scientific">Hydnum rufescens UP504</name>
    <dbReference type="NCBI Taxonomy" id="1448309"/>
    <lineage>
        <taxon>Eukaryota</taxon>
        <taxon>Fungi</taxon>
        <taxon>Dikarya</taxon>
        <taxon>Basidiomycota</taxon>
        <taxon>Agaricomycotina</taxon>
        <taxon>Agaricomycetes</taxon>
        <taxon>Cantharellales</taxon>
        <taxon>Hydnaceae</taxon>
        <taxon>Hydnum</taxon>
    </lineage>
</organism>
<dbReference type="GO" id="GO:0016791">
    <property type="term" value="F:phosphatase activity"/>
    <property type="evidence" value="ECO:0007669"/>
    <property type="project" value="TreeGrafter"/>
</dbReference>
<dbReference type="InterPro" id="IPR013078">
    <property type="entry name" value="His_Pase_superF_clade-1"/>
</dbReference>
<dbReference type="Pfam" id="PF00300">
    <property type="entry name" value="His_Phos_1"/>
    <property type="match status" value="1"/>
</dbReference>
<evidence type="ECO:0000313" key="2">
    <source>
        <dbReference type="Proteomes" id="UP000886523"/>
    </source>
</evidence>
<dbReference type="EMBL" id="MU129054">
    <property type="protein sequence ID" value="KAF9508648.1"/>
    <property type="molecule type" value="Genomic_DNA"/>
</dbReference>
<dbReference type="InterPro" id="IPR050275">
    <property type="entry name" value="PGM_Phosphatase"/>
</dbReference>
<dbReference type="OrthoDB" id="496981at2759"/>
<dbReference type="SUPFAM" id="SSF53254">
    <property type="entry name" value="Phosphoglycerate mutase-like"/>
    <property type="match status" value="1"/>
</dbReference>
<gene>
    <name evidence="1" type="ORF">BS47DRAFT_1320584</name>
</gene>
<name>A0A9P6AMP6_9AGAM</name>
<dbReference type="GO" id="GO:0005737">
    <property type="term" value="C:cytoplasm"/>
    <property type="evidence" value="ECO:0007669"/>
    <property type="project" value="TreeGrafter"/>
</dbReference>
<dbReference type="PANTHER" id="PTHR48100:SF54">
    <property type="entry name" value="PHOSPHATASE SPAC5H10.03-RELATED"/>
    <property type="match status" value="1"/>
</dbReference>
<dbReference type="AlphaFoldDB" id="A0A9P6AMP6"/>
<dbReference type="PANTHER" id="PTHR48100">
    <property type="entry name" value="BROAD-SPECIFICITY PHOSPHATASE YOR283W-RELATED"/>
    <property type="match status" value="1"/>
</dbReference>